<dbReference type="AlphaFoldDB" id="A0A154MQT9"/>
<evidence type="ECO:0000313" key="3">
    <source>
        <dbReference type="EMBL" id="KZB85809.1"/>
    </source>
</evidence>
<evidence type="ECO:0000256" key="1">
    <source>
        <dbReference type="SAM" id="Phobius"/>
    </source>
</evidence>
<reference evidence="3 5" key="1">
    <citation type="submission" date="2015-12" db="EMBL/GenBank/DDBJ databases">
        <title>Amycolatopsis regifaucium genome sequencing and assembly.</title>
        <authorList>
            <person name="Mayilraj S."/>
        </authorList>
    </citation>
    <scope>NUCLEOTIDE SEQUENCE [LARGE SCALE GENOMIC DNA]</scope>
    <source>
        <strain evidence="3 5">GY080</strain>
    </source>
</reference>
<evidence type="ECO:0000313" key="5">
    <source>
        <dbReference type="Proteomes" id="UP000076321"/>
    </source>
</evidence>
<dbReference type="RefSeq" id="WP_061983323.1">
    <property type="nucleotide sequence ID" value="NZ_FOPQ01000013.1"/>
</dbReference>
<dbReference type="Proteomes" id="UP000076321">
    <property type="component" value="Unassembled WGS sequence"/>
</dbReference>
<name>A0A154MQT9_9PSEU</name>
<dbReference type="OrthoDB" id="3636235at2"/>
<gene>
    <name evidence="4" type="ORF">ATP06_0203240</name>
    <name evidence="3" type="ORF">AVL48_30665</name>
</gene>
<reference evidence="4 6" key="2">
    <citation type="submission" date="2016-11" db="EMBL/GenBank/DDBJ databases">
        <title>Genome sequencing of Amycolatopsis regifaucium.</title>
        <authorList>
            <person name="Mayilraj S."/>
            <person name="Kaur N."/>
        </authorList>
    </citation>
    <scope>NUCLEOTIDE SEQUENCE [LARGE SCALE GENOMIC DNA]</scope>
    <source>
        <strain evidence="4 6">GY080</strain>
    </source>
</reference>
<dbReference type="EMBL" id="LQCI01000010">
    <property type="protein sequence ID" value="KZB85809.1"/>
    <property type="molecule type" value="Genomic_DNA"/>
</dbReference>
<dbReference type="Proteomes" id="UP000186883">
    <property type="component" value="Unassembled WGS sequence"/>
</dbReference>
<keyword evidence="1" id="KW-1133">Transmembrane helix</keyword>
<dbReference type="Pfam" id="PF22570">
    <property type="entry name" value="LiaF-TM"/>
    <property type="match status" value="1"/>
</dbReference>
<feature type="transmembrane region" description="Helical" evidence="1">
    <location>
        <begin position="57"/>
        <end position="74"/>
    </location>
</feature>
<sequence>MKPVRFWVGLVLVALGVLGILDVTGVLETGGLLSAWWPASLVGLGIVAMLSQRRMSIGPAAVTVIGLILLAGTLDLAEGGLWWPALLAVAGLAVLAGLRREHSTRTPLVMFGGATTREQSRHLRHTDVSAIFGGSTLDLRQARIDEGATVDAFALFGGVKVLVPRGWRVSLGGLPFMGGLEDKTDGTGDLPADAPVLAVNGTAIFGGVEVTNTPEK</sequence>
<keyword evidence="1" id="KW-0472">Membrane</keyword>
<keyword evidence="6" id="KW-1185">Reference proteome</keyword>
<evidence type="ECO:0000313" key="6">
    <source>
        <dbReference type="Proteomes" id="UP000186883"/>
    </source>
</evidence>
<feature type="domain" description="LiaF transmembrane" evidence="2">
    <location>
        <begin position="7"/>
        <end position="101"/>
    </location>
</feature>
<comment type="caution">
    <text evidence="3">The sequence shown here is derived from an EMBL/GenBank/DDBJ whole genome shotgun (WGS) entry which is preliminary data.</text>
</comment>
<dbReference type="InterPro" id="IPR054331">
    <property type="entry name" value="LiaF_TM"/>
</dbReference>
<evidence type="ECO:0000259" key="2">
    <source>
        <dbReference type="Pfam" id="PF22570"/>
    </source>
</evidence>
<keyword evidence="1" id="KW-0812">Transmembrane</keyword>
<feature type="transmembrane region" description="Helical" evidence="1">
    <location>
        <begin position="33"/>
        <end position="50"/>
    </location>
</feature>
<accession>A0A154MQT9</accession>
<organism evidence="3 5">
    <name type="scientific">Amycolatopsis regifaucium</name>
    <dbReference type="NCBI Taxonomy" id="546365"/>
    <lineage>
        <taxon>Bacteria</taxon>
        <taxon>Bacillati</taxon>
        <taxon>Actinomycetota</taxon>
        <taxon>Actinomycetes</taxon>
        <taxon>Pseudonocardiales</taxon>
        <taxon>Pseudonocardiaceae</taxon>
        <taxon>Amycolatopsis</taxon>
    </lineage>
</organism>
<dbReference type="PANTHER" id="PTHR40763">
    <property type="entry name" value="MEMBRANE PROTEIN-RELATED"/>
    <property type="match status" value="1"/>
</dbReference>
<proteinExistence type="predicted"/>
<protein>
    <recommendedName>
        <fullName evidence="2">LiaF transmembrane domain-containing protein</fullName>
    </recommendedName>
</protein>
<evidence type="ECO:0000313" key="4">
    <source>
        <dbReference type="EMBL" id="OKA10436.1"/>
    </source>
</evidence>
<feature type="transmembrane region" description="Helical" evidence="1">
    <location>
        <begin position="80"/>
        <end position="98"/>
    </location>
</feature>
<feature type="transmembrane region" description="Helical" evidence="1">
    <location>
        <begin position="7"/>
        <end position="27"/>
    </location>
</feature>
<dbReference type="EMBL" id="LOBU02000004">
    <property type="protein sequence ID" value="OKA10436.1"/>
    <property type="molecule type" value="Genomic_DNA"/>
</dbReference>
<dbReference type="PANTHER" id="PTHR40763:SF5">
    <property type="entry name" value="MEMBRANE PROTEIN"/>
    <property type="match status" value="1"/>
</dbReference>